<comment type="caution">
    <text evidence="5">The sequence shown here is derived from an EMBL/GenBank/DDBJ whole genome shotgun (WGS) entry which is preliminary data.</text>
</comment>
<reference evidence="5" key="1">
    <citation type="submission" date="2022-07" db="EMBL/GenBank/DDBJ databases">
        <title>Genome Sequence of Physisporinus lineatus.</title>
        <authorList>
            <person name="Buettner E."/>
        </authorList>
    </citation>
    <scope>NUCLEOTIDE SEQUENCE</scope>
    <source>
        <strain evidence="5">VT162</strain>
    </source>
</reference>
<dbReference type="Pfam" id="PF24883">
    <property type="entry name" value="NPHP3_N"/>
    <property type="match status" value="1"/>
</dbReference>
<keyword evidence="1" id="KW-0677">Repeat</keyword>
<dbReference type="InterPro" id="IPR056884">
    <property type="entry name" value="NPHP3-like_N"/>
</dbReference>
<feature type="compositionally biased region" description="Basic and acidic residues" evidence="3">
    <location>
        <begin position="298"/>
        <end position="354"/>
    </location>
</feature>
<feature type="compositionally biased region" description="Polar residues" evidence="3">
    <location>
        <begin position="205"/>
        <end position="231"/>
    </location>
</feature>
<dbReference type="Gene3D" id="1.25.40.20">
    <property type="entry name" value="Ankyrin repeat-containing domain"/>
    <property type="match status" value="1"/>
</dbReference>
<dbReference type="SUPFAM" id="SSF48403">
    <property type="entry name" value="Ankyrin repeat"/>
    <property type="match status" value="1"/>
</dbReference>
<organism evidence="5 6">
    <name type="scientific">Meripilus lineatus</name>
    <dbReference type="NCBI Taxonomy" id="2056292"/>
    <lineage>
        <taxon>Eukaryota</taxon>
        <taxon>Fungi</taxon>
        <taxon>Dikarya</taxon>
        <taxon>Basidiomycota</taxon>
        <taxon>Agaricomycotina</taxon>
        <taxon>Agaricomycetes</taxon>
        <taxon>Polyporales</taxon>
        <taxon>Meripilaceae</taxon>
        <taxon>Meripilus</taxon>
    </lineage>
</organism>
<gene>
    <name evidence="5" type="ORF">NLI96_g8682</name>
</gene>
<dbReference type="PANTHER" id="PTHR10039">
    <property type="entry name" value="AMELOGENIN"/>
    <property type="match status" value="1"/>
</dbReference>
<evidence type="ECO:0000313" key="6">
    <source>
        <dbReference type="Proteomes" id="UP001212997"/>
    </source>
</evidence>
<dbReference type="EMBL" id="JANAWD010000404">
    <property type="protein sequence ID" value="KAJ3479974.1"/>
    <property type="molecule type" value="Genomic_DNA"/>
</dbReference>
<protein>
    <recommendedName>
        <fullName evidence="4">Nephrocystin 3-like N-terminal domain-containing protein</fullName>
    </recommendedName>
</protein>
<dbReference type="InterPro" id="IPR002110">
    <property type="entry name" value="Ankyrin_rpt"/>
</dbReference>
<dbReference type="InterPro" id="IPR036770">
    <property type="entry name" value="Ankyrin_rpt-contain_sf"/>
</dbReference>
<feature type="region of interest" description="Disordered" evidence="3">
    <location>
        <begin position="205"/>
        <end position="234"/>
    </location>
</feature>
<sequence>MERTRGSPALVLLSVRGYDRALNFASVHPPKRGKYTHTLSGWGQYPHTTSTRTPLEHLILGYHLSLLCAGMADVVGTVSAAVALLETGGKVVIAMYRFKNDVNSATEDLEALLEQVERTQGKWDGIKTVYQEAQGQAEQLSGNEWFRKIAAEMKSNIEGGTLSHVITDCNSAYHELTKLLKLDLSVDVVPGPQLQSSIASQALQPTNSQAPQPLATNTQPQPSNASPQRPRTSLWRLMMRPRKWKPYYLWFRRRRKVMALLESFRQYADTVEAELQKYRGRFDNRGIVVSEQTLANTEEIKKDGEMRRKEEDERRREKEQQRREVLDREEERRRVEEQRLGEQEQRRRDKEQQEKLSAMMKKLADPSEHLSRHTMWCDQRTKGTCQWITEDEAFKKWKDGVRKDRSEGEGCLWLYGGPGMGKTFLASAVIDELAKTGPVLYVYCDSKCTTARAVLELLAAQSLRQIGKRSTASWRLRLDAVEFDFSGEFSGLEHKDSYSFNDLPDLITKVTKIFEASFIVVDALDECPDRPETSRLIRTLLPLAKSGLNVFLTSREERSFFDWMKDIPLDARIRLRNQNAQDIQLHITHTINGSVSARSDLPFLEKQRIRSTIEERFKEKAEGGMFLLVDRLLKPVVTRATIEEITEDLQNLPADCEDLWLRILTSIDKACGKNDKSRRRISLALTWLMGTVVPLELEVLNEVLKEDEGWEEELEGAWEEEEDLSLLGEQRAKRARIPKLDQSIVNDLRSLVVYDIRRGIIRFSHSTIQASFFSEIQNALPSNVDVQEYLKGDHPLTAFRIKNAREEVAIYLLRYLQRDRKKRNPLRTFAFKQWASHLKSLTPEKEDCYNLFMELTRDPTNDQRWQRIDRAELPFQLEFDCPIIEGPVSISIRCEINWMLERMARKDPDLIQTKLPYHAPVLCAIEAGNSEAFKTLYEFENFDISAMVKNRFEMLTSPLRIAIESGRSEIVNTILSMKPDIHLMFPPDNQTFLHIACSPLDWNSNIHLISRLLEHHVRVDINTKDAQGRTPFHCLAEHVTDYTYEGVEAFKLLIRHGSNVHAMTNRGETALAIAERLDLEAKRKPLYPPRVDMIEYLRSVTNLPESSHRSCEMGRDSSEQ</sequence>
<evidence type="ECO:0000256" key="3">
    <source>
        <dbReference type="SAM" id="MobiDB-lite"/>
    </source>
</evidence>
<feature type="region of interest" description="Disordered" evidence="3">
    <location>
        <begin position="298"/>
        <end position="372"/>
    </location>
</feature>
<feature type="coiled-coil region" evidence="2">
    <location>
        <begin position="95"/>
        <end position="122"/>
    </location>
</feature>
<feature type="compositionally biased region" description="Basic and acidic residues" evidence="3">
    <location>
        <begin position="362"/>
        <end position="371"/>
    </location>
</feature>
<evidence type="ECO:0000259" key="4">
    <source>
        <dbReference type="Pfam" id="PF24883"/>
    </source>
</evidence>
<feature type="domain" description="Nephrocystin 3-like N-terminal" evidence="4">
    <location>
        <begin position="383"/>
        <end position="555"/>
    </location>
</feature>
<dbReference type="Proteomes" id="UP001212997">
    <property type="component" value="Unassembled WGS sequence"/>
</dbReference>
<evidence type="ECO:0000256" key="1">
    <source>
        <dbReference type="ARBA" id="ARBA00022737"/>
    </source>
</evidence>
<name>A0AAD5UZ59_9APHY</name>
<evidence type="ECO:0000313" key="5">
    <source>
        <dbReference type="EMBL" id="KAJ3479974.1"/>
    </source>
</evidence>
<keyword evidence="6" id="KW-1185">Reference proteome</keyword>
<accession>A0AAD5UZ59</accession>
<keyword evidence="2" id="KW-0175">Coiled coil</keyword>
<dbReference type="SUPFAM" id="SSF52540">
    <property type="entry name" value="P-loop containing nucleoside triphosphate hydrolases"/>
    <property type="match status" value="1"/>
</dbReference>
<dbReference type="SMART" id="SM00248">
    <property type="entry name" value="ANK"/>
    <property type="match status" value="4"/>
</dbReference>
<evidence type="ECO:0000256" key="2">
    <source>
        <dbReference type="SAM" id="Coils"/>
    </source>
</evidence>
<dbReference type="AlphaFoldDB" id="A0AAD5UZ59"/>
<dbReference type="Gene3D" id="3.40.50.300">
    <property type="entry name" value="P-loop containing nucleotide triphosphate hydrolases"/>
    <property type="match status" value="1"/>
</dbReference>
<proteinExistence type="predicted"/>
<dbReference type="InterPro" id="IPR027417">
    <property type="entry name" value="P-loop_NTPase"/>
</dbReference>
<dbReference type="PANTHER" id="PTHR10039:SF16">
    <property type="entry name" value="GPI INOSITOL-DEACYLASE"/>
    <property type="match status" value="1"/>
</dbReference>